<reference evidence="1 2" key="1">
    <citation type="submission" date="2020-08" db="EMBL/GenBank/DDBJ databases">
        <title>Genomic Encyclopedia of Type Strains, Phase III (KMG-III): the genomes of soil and plant-associated and newly described type strains.</title>
        <authorList>
            <person name="Whitman W."/>
        </authorList>
    </citation>
    <scope>NUCLEOTIDE SEQUENCE [LARGE SCALE GENOMIC DNA]</scope>
    <source>
        <strain evidence="1 2">CECT 3287</strain>
    </source>
</reference>
<dbReference type="Proteomes" id="UP000590749">
    <property type="component" value="Unassembled WGS sequence"/>
</dbReference>
<sequence length="259" mass="27549">MSMGLGVLVRVGIALSVVGLLAGCTAQVPPEPRVDASRVPDPAVRQELLAAIPDMADGAYAFRISGPGAPVAGVFSDLDSVMQVTQERTLPGRDLRMTVTARRVGSPVWVRVALEPASWHRRLGVPTGWTAIDQNRLPAERLFPVLVDSDGGDVAEIRDTVKFATEVWQAAPGRFTGTVDLRTVDRTDSIVPRDVVDRLGERAAEVSFEVTVTDGVVSGMTVTLPDGAVYRVEYSGFGSTTVPGKINAGRAPKSVYALL</sequence>
<proteinExistence type="predicted"/>
<evidence type="ECO:0008006" key="3">
    <source>
        <dbReference type="Google" id="ProtNLM"/>
    </source>
</evidence>
<evidence type="ECO:0000313" key="2">
    <source>
        <dbReference type="Proteomes" id="UP000590749"/>
    </source>
</evidence>
<dbReference type="AlphaFoldDB" id="A0A7W5FK35"/>
<dbReference type="EMBL" id="JACHXF010000035">
    <property type="protein sequence ID" value="MBB3101262.1"/>
    <property type="molecule type" value="Genomic_DNA"/>
</dbReference>
<evidence type="ECO:0000313" key="1">
    <source>
        <dbReference type="EMBL" id="MBB3101262.1"/>
    </source>
</evidence>
<organism evidence="1 2">
    <name type="scientific">Actinoplanes campanulatus</name>
    <dbReference type="NCBI Taxonomy" id="113559"/>
    <lineage>
        <taxon>Bacteria</taxon>
        <taxon>Bacillati</taxon>
        <taxon>Actinomycetota</taxon>
        <taxon>Actinomycetes</taxon>
        <taxon>Micromonosporales</taxon>
        <taxon>Micromonosporaceae</taxon>
        <taxon>Actinoplanes</taxon>
    </lineage>
</organism>
<keyword evidence="2" id="KW-1185">Reference proteome</keyword>
<name>A0A7W5FK35_9ACTN</name>
<protein>
    <recommendedName>
        <fullName evidence="3">Lipoprotein</fullName>
    </recommendedName>
</protein>
<gene>
    <name evidence="1" type="ORF">FHR83_008990</name>
</gene>
<comment type="caution">
    <text evidence="1">The sequence shown here is derived from an EMBL/GenBank/DDBJ whole genome shotgun (WGS) entry which is preliminary data.</text>
</comment>
<accession>A0A7W5FK35</accession>
<dbReference type="RefSeq" id="WP_183227650.1">
    <property type="nucleotide sequence ID" value="NZ_BMPW01000043.1"/>
</dbReference>